<keyword evidence="3" id="KW-0238">DNA-binding</keyword>
<dbReference type="InterPro" id="IPR005119">
    <property type="entry name" value="LysR_subst-bd"/>
</dbReference>
<keyword evidence="7" id="KW-1185">Reference proteome</keyword>
<evidence type="ECO:0000256" key="2">
    <source>
        <dbReference type="ARBA" id="ARBA00023015"/>
    </source>
</evidence>
<evidence type="ECO:0000313" key="6">
    <source>
        <dbReference type="EMBL" id="OIN57861.1"/>
    </source>
</evidence>
<dbReference type="Proteomes" id="UP000181790">
    <property type="component" value="Unassembled WGS sequence"/>
</dbReference>
<dbReference type="SUPFAM" id="SSF46785">
    <property type="entry name" value="Winged helix' DNA-binding domain"/>
    <property type="match status" value="1"/>
</dbReference>
<dbReference type="InterPro" id="IPR036388">
    <property type="entry name" value="WH-like_DNA-bd_sf"/>
</dbReference>
<evidence type="ECO:0000259" key="5">
    <source>
        <dbReference type="PROSITE" id="PS50931"/>
    </source>
</evidence>
<gene>
    <name evidence="6" type="ORF">BLX24_17340</name>
</gene>
<comment type="similarity">
    <text evidence="1">Belongs to the LysR transcriptional regulatory family.</text>
</comment>
<dbReference type="FunFam" id="1.10.10.10:FF:000001">
    <property type="entry name" value="LysR family transcriptional regulator"/>
    <property type="match status" value="1"/>
</dbReference>
<evidence type="ECO:0000256" key="4">
    <source>
        <dbReference type="ARBA" id="ARBA00023163"/>
    </source>
</evidence>
<accession>A0A1S2VGH5</accession>
<dbReference type="Gene3D" id="1.10.10.10">
    <property type="entry name" value="Winged helix-like DNA-binding domain superfamily/Winged helix DNA-binding domain"/>
    <property type="match status" value="1"/>
</dbReference>
<evidence type="ECO:0000313" key="7">
    <source>
        <dbReference type="Proteomes" id="UP000181790"/>
    </source>
</evidence>
<dbReference type="InterPro" id="IPR000847">
    <property type="entry name" value="LysR_HTH_N"/>
</dbReference>
<evidence type="ECO:0000256" key="1">
    <source>
        <dbReference type="ARBA" id="ARBA00009437"/>
    </source>
</evidence>
<feature type="domain" description="HTH lysR-type" evidence="5">
    <location>
        <begin position="1"/>
        <end position="58"/>
    </location>
</feature>
<protein>
    <submittedName>
        <fullName evidence="6">LysR family transcriptional regulator</fullName>
    </submittedName>
</protein>
<dbReference type="GO" id="GO:0003700">
    <property type="term" value="F:DNA-binding transcription factor activity"/>
    <property type="evidence" value="ECO:0007669"/>
    <property type="project" value="InterPro"/>
</dbReference>
<dbReference type="PROSITE" id="PS50931">
    <property type="entry name" value="HTH_LYSR"/>
    <property type="match status" value="1"/>
</dbReference>
<dbReference type="SUPFAM" id="SSF53850">
    <property type="entry name" value="Periplasmic binding protein-like II"/>
    <property type="match status" value="1"/>
</dbReference>
<dbReference type="EMBL" id="MORL01000009">
    <property type="protein sequence ID" value="OIN57861.1"/>
    <property type="molecule type" value="Genomic_DNA"/>
</dbReference>
<dbReference type="GO" id="GO:0000976">
    <property type="term" value="F:transcription cis-regulatory region binding"/>
    <property type="evidence" value="ECO:0007669"/>
    <property type="project" value="TreeGrafter"/>
</dbReference>
<keyword evidence="2" id="KW-0805">Transcription regulation</keyword>
<dbReference type="PANTHER" id="PTHR30126">
    <property type="entry name" value="HTH-TYPE TRANSCRIPTIONAL REGULATOR"/>
    <property type="match status" value="1"/>
</dbReference>
<organism evidence="6 7">
    <name type="scientific">Arsenicibacter rosenii</name>
    <dbReference type="NCBI Taxonomy" id="1750698"/>
    <lineage>
        <taxon>Bacteria</taxon>
        <taxon>Pseudomonadati</taxon>
        <taxon>Bacteroidota</taxon>
        <taxon>Cytophagia</taxon>
        <taxon>Cytophagales</taxon>
        <taxon>Spirosomataceae</taxon>
        <taxon>Arsenicibacter</taxon>
    </lineage>
</organism>
<dbReference type="PANTHER" id="PTHR30126:SF39">
    <property type="entry name" value="HTH-TYPE TRANSCRIPTIONAL REGULATOR CYSL"/>
    <property type="match status" value="1"/>
</dbReference>
<dbReference type="CDD" id="cd08420">
    <property type="entry name" value="PBP2_CysL_like"/>
    <property type="match status" value="1"/>
</dbReference>
<dbReference type="Pfam" id="PF00126">
    <property type="entry name" value="HTH_1"/>
    <property type="match status" value="1"/>
</dbReference>
<proteinExistence type="inferred from homology"/>
<reference evidence="6 7" key="1">
    <citation type="submission" date="2016-10" db="EMBL/GenBank/DDBJ databases">
        <title>Arsenicibacter rosenii gen. nov., sp. nov., an efficient arsenic-methylating bacterium isolated from an arsenic-contaminated paddy soil.</title>
        <authorList>
            <person name="Huang K."/>
        </authorList>
    </citation>
    <scope>NUCLEOTIDE SEQUENCE [LARGE SCALE GENOMIC DNA]</scope>
    <source>
        <strain evidence="6 7">SM-1</strain>
    </source>
</reference>
<dbReference type="InterPro" id="IPR036390">
    <property type="entry name" value="WH_DNA-bd_sf"/>
</dbReference>
<dbReference type="RefSeq" id="WP_071504450.1">
    <property type="nucleotide sequence ID" value="NZ_MORL01000009.1"/>
</dbReference>
<sequence>MLDFRLQVFYTVARRLSFTKAAAELYISQPAVTKHIHELETQFGTALFERKGNQIFLTRAGQIVQQHAETIAATYRQMEFDLNALKDKVGGNLRLGGSSTIAQYLLPPILARFHAQYADVAVSLASGNTLQIEQALLKKDIELGLVEGRTRHSDIRYTPFVQDEIVLVMRAGHPLSGRDEISLAELKATPILLRERGSGTLEVIEYALRGVDVRMSDLTVEMYLGNSESIKTYLLHSRCIAFLSIHALRDELKAGTLQVVDVAGLTIRRDFYAIQLQGAHEGLAETFLRFARHQYNRV</sequence>
<dbReference type="OrthoDB" id="9785745at2"/>
<name>A0A1S2VGH5_9BACT</name>
<dbReference type="Gene3D" id="3.40.190.290">
    <property type="match status" value="1"/>
</dbReference>
<comment type="caution">
    <text evidence="6">The sequence shown here is derived from an EMBL/GenBank/DDBJ whole genome shotgun (WGS) entry which is preliminary data.</text>
</comment>
<dbReference type="PRINTS" id="PR00039">
    <property type="entry name" value="HTHLYSR"/>
</dbReference>
<dbReference type="Pfam" id="PF03466">
    <property type="entry name" value="LysR_substrate"/>
    <property type="match status" value="1"/>
</dbReference>
<evidence type="ECO:0000256" key="3">
    <source>
        <dbReference type="ARBA" id="ARBA00023125"/>
    </source>
</evidence>
<dbReference type="AlphaFoldDB" id="A0A1S2VGH5"/>
<keyword evidence="4" id="KW-0804">Transcription</keyword>